<dbReference type="PANTHER" id="PTHR47197">
    <property type="entry name" value="PROTEIN NIRF"/>
    <property type="match status" value="1"/>
</dbReference>
<dbReference type="Gene3D" id="2.140.10.20">
    <property type="entry name" value="C-terminal (heme d1) domain of cytochrome cd1-nitrite reductase"/>
    <property type="match status" value="1"/>
</dbReference>
<dbReference type="PANTHER" id="PTHR47197:SF3">
    <property type="entry name" value="DIHYDRO-HEME D1 DEHYDROGENASE"/>
    <property type="match status" value="1"/>
</dbReference>
<dbReference type="InterPro" id="IPR011048">
    <property type="entry name" value="Haem_d1_sf"/>
</dbReference>
<dbReference type="AlphaFoldDB" id="A0A4V5TLZ7"/>
<proteinExistence type="predicted"/>
<comment type="caution">
    <text evidence="2">The sequence shown here is derived from an EMBL/GenBank/DDBJ whole genome shotgun (WGS) entry which is preliminary data.</text>
</comment>
<dbReference type="OrthoDB" id="5345286at2"/>
<dbReference type="InterPro" id="IPR051200">
    <property type="entry name" value="Host-pathogen_enzymatic-act"/>
</dbReference>
<accession>A0A4V5TLZ7</accession>
<organism evidence="2 3">
    <name type="scientific">Sulfurimonas crateris</name>
    <dbReference type="NCBI Taxonomy" id="2574727"/>
    <lineage>
        <taxon>Bacteria</taxon>
        <taxon>Pseudomonadati</taxon>
        <taxon>Campylobacterota</taxon>
        <taxon>Epsilonproteobacteria</taxon>
        <taxon>Campylobacterales</taxon>
        <taxon>Sulfurimonadaceae</taxon>
        <taxon>Sulfurimonas</taxon>
    </lineage>
</organism>
<evidence type="ECO:0000313" key="2">
    <source>
        <dbReference type="EMBL" id="TKI68623.1"/>
    </source>
</evidence>
<dbReference type="EMBL" id="SZPX01000007">
    <property type="protein sequence ID" value="TKI68623.1"/>
    <property type="molecule type" value="Genomic_DNA"/>
</dbReference>
<keyword evidence="3" id="KW-1185">Reference proteome</keyword>
<sequence>MKIDKIVLSVSLLAAIFVNAEAKGLNPILAELRGNDKIFIVERESSSLAIIDQGLTRNHMEGMHDMNHGVVKFYDDDGYVISRDGYIIKFDPVKEKIIKEFKTSDSAIGFTVTKNYIAVANYAKKSVDILDRDLNPIKSFETGSKNVGIKQYKNYLIFSQMDNDKITVLKDKNEGKGLPDFEIHKEFEDVGVMPFDAMIKNNHFITGFFKSDFFGVVDLDTMTYSKIDILLEDRKPVLKVPHFGFWSISDGHVFIPAVGNNKVLVYTPDFKFVKNIETEGLPVFTALSPDQKHMAVTFSGDKFPVVQIIDTKTLEIVKRFEFDGKVLHLRWSNLRPNLYISVNDTNKIAVINTKDWYLSREIYNVKKPSGLFIYEEENK</sequence>
<evidence type="ECO:0000313" key="3">
    <source>
        <dbReference type="Proteomes" id="UP000309561"/>
    </source>
</evidence>
<dbReference type="RefSeq" id="WP_137014617.1">
    <property type="nucleotide sequence ID" value="NZ_SZPX01000007.1"/>
</dbReference>
<reference evidence="2 3" key="1">
    <citation type="submission" date="2019-04" db="EMBL/GenBank/DDBJ databases">
        <title>Sulfurimonas crateris sp. nov. a facultative anaerobic sulfur-oxidizing chemolithautotrophic bacterium isolated from a terrestrial mud vulcano.</title>
        <authorList>
            <person name="Ratnikova N.M."/>
            <person name="Slobodkin A.I."/>
            <person name="Merkel A.Y."/>
            <person name="Novikov A."/>
            <person name="Bonch-Osmolovskaya E.A."/>
            <person name="Slobodkina G.B."/>
        </authorList>
    </citation>
    <scope>NUCLEOTIDE SEQUENCE [LARGE SCALE GENOMIC DNA]</scope>
    <source>
        <strain evidence="2 3">SN118</strain>
    </source>
</reference>
<dbReference type="SUPFAM" id="SSF51004">
    <property type="entry name" value="C-terminal (heme d1) domain of cytochrome cd1-nitrite reductase"/>
    <property type="match status" value="1"/>
</dbReference>
<gene>
    <name evidence="2" type="ORF">FCU45_09360</name>
</gene>
<keyword evidence="1" id="KW-0732">Signal</keyword>
<dbReference type="Proteomes" id="UP000309561">
    <property type="component" value="Unassembled WGS sequence"/>
</dbReference>
<name>A0A4V5TLZ7_9BACT</name>
<dbReference type="Pfam" id="PF02239">
    <property type="entry name" value="Cytochrom_D1"/>
    <property type="match status" value="1"/>
</dbReference>
<protein>
    <submittedName>
        <fullName evidence="2">Nitrite reductase</fullName>
    </submittedName>
</protein>
<evidence type="ECO:0000256" key="1">
    <source>
        <dbReference type="SAM" id="SignalP"/>
    </source>
</evidence>
<feature type="chain" id="PRO_5020678785" evidence="1">
    <location>
        <begin position="21"/>
        <end position="379"/>
    </location>
</feature>
<dbReference type="InterPro" id="IPR003143">
    <property type="entry name" value="Cyt_cd1_C_sf"/>
</dbReference>
<feature type="signal peptide" evidence="1">
    <location>
        <begin position="1"/>
        <end position="20"/>
    </location>
</feature>